<reference evidence="1" key="1">
    <citation type="journal article" date="2023" name="Plant J.">
        <title>Genome sequences and population genomics provide insights into the demographic history, inbreeding, and mutation load of two 'living fossil' tree species of Dipteronia.</title>
        <authorList>
            <person name="Feng Y."/>
            <person name="Comes H.P."/>
            <person name="Chen J."/>
            <person name="Zhu S."/>
            <person name="Lu R."/>
            <person name="Zhang X."/>
            <person name="Li P."/>
            <person name="Qiu J."/>
            <person name="Olsen K.M."/>
            <person name="Qiu Y."/>
        </authorList>
    </citation>
    <scope>NUCLEOTIDE SEQUENCE</scope>
    <source>
        <strain evidence="1">KIB01</strain>
    </source>
</reference>
<proteinExistence type="predicted"/>
<name>A0AAD9TEN1_9ROSI</name>
<evidence type="ECO:0000313" key="1">
    <source>
        <dbReference type="EMBL" id="KAK2634764.1"/>
    </source>
</evidence>
<protein>
    <submittedName>
        <fullName evidence="1">Uncharacterized protein</fullName>
    </submittedName>
</protein>
<dbReference type="Proteomes" id="UP001280121">
    <property type="component" value="Unassembled WGS sequence"/>
</dbReference>
<sequence length="123" mass="13797">MALPDRVMEIADSCLLILEEELNGNNSSKGKDKMRECLMSFVRIGVACSTETANERMDTGEIVIELNTIQQVFLGMGIYGQADRIGIHSSIASNTCFKSSLLLLYAALVYKDWLYYVFRASVW</sequence>
<comment type="caution">
    <text evidence="1">The sequence shown here is derived from an EMBL/GenBank/DDBJ whole genome shotgun (WGS) entry which is preliminary data.</text>
</comment>
<accession>A0AAD9TEN1</accession>
<evidence type="ECO:0000313" key="2">
    <source>
        <dbReference type="Proteomes" id="UP001280121"/>
    </source>
</evidence>
<organism evidence="1 2">
    <name type="scientific">Dipteronia dyeriana</name>
    <dbReference type="NCBI Taxonomy" id="168575"/>
    <lineage>
        <taxon>Eukaryota</taxon>
        <taxon>Viridiplantae</taxon>
        <taxon>Streptophyta</taxon>
        <taxon>Embryophyta</taxon>
        <taxon>Tracheophyta</taxon>
        <taxon>Spermatophyta</taxon>
        <taxon>Magnoliopsida</taxon>
        <taxon>eudicotyledons</taxon>
        <taxon>Gunneridae</taxon>
        <taxon>Pentapetalae</taxon>
        <taxon>rosids</taxon>
        <taxon>malvids</taxon>
        <taxon>Sapindales</taxon>
        <taxon>Sapindaceae</taxon>
        <taxon>Hippocastanoideae</taxon>
        <taxon>Acereae</taxon>
        <taxon>Dipteronia</taxon>
    </lineage>
</organism>
<gene>
    <name evidence="1" type="ORF">Ddye_029556</name>
</gene>
<keyword evidence="2" id="KW-1185">Reference proteome</keyword>
<dbReference type="AlphaFoldDB" id="A0AAD9TEN1"/>
<dbReference type="EMBL" id="JANJYI010000009">
    <property type="protein sequence ID" value="KAK2634764.1"/>
    <property type="molecule type" value="Genomic_DNA"/>
</dbReference>